<keyword evidence="2" id="KW-1185">Reference proteome</keyword>
<evidence type="ECO:0000313" key="2">
    <source>
        <dbReference type="Proteomes" id="UP001321473"/>
    </source>
</evidence>
<comment type="caution">
    <text evidence="1">The sequence shown here is derived from an EMBL/GenBank/DDBJ whole genome shotgun (WGS) entry which is preliminary data.</text>
</comment>
<reference evidence="1 2" key="1">
    <citation type="journal article" date="2023" name="Arcadia Sci">
        <title>De novo assembly of a long-read Amblyomma americanum tick genome.</title>
        <authorList>
            <person name="Chou S."/>
            <person name="Poskanzer K.E."/>
            <person name="Rollins M."/>
            <person name="Thuy-Boun P.S."/>
        </authorList>
    </citation>
    <scope>NUCLEOTIDE SEQUENCE [LARGE SCALE GENOMIC DNA]</scope>
    <source>
        <strain evidence="1">F_SG_1</strain>
        <tissue evidence="1">Salivary glands</tissue>
    </source>
</reference>
<dbReference type="Proteomes" id="UP001321473">
    <property type="component" value="Unassembled WGS sequence"/>
</dbReference>
<organism evidence="1 2">
    <name type="scientific">Amblyomma americanum</name>
    <name type="common">Lone star tick</name>
    <dbReference type="NCBI Taxonomy" id="6943"/>
    <lineage>
        <taxon>Eukaryota</taxon>
        <taxon>Metazoa</taxon>
        <taxon>Ecdysozoa</taxon>
        <taxon>Arthropoda</taxon>
        <taxon>Chelicerata</taxon>
        <taxon>Arachnida</taxon>
        <taxon>Acari</taxon>
        <taxon>Parasitiformes</taxon>
        <taxon>Ixodida</taxon>
        <taxon>Ixodoidea</taxon>
        <taxon>Ixodidae</taxon>
        <taxon>Amblyomminae</taxon>
        <taxon>Amblyomma</taxon>
    </lineage>
</organism>
<evidence type="ECO:0000313" key="1">
    <source>
        <dbReference type="EMBL" id="KAK8759169.1"/>
    </source>
</evidence>
<dbReference type="AlphaFoldDB" id="A0AAQ4D9M9"/>
<proteinExistence type="predicted"/>
<name>A0AAQ4D9M9_AMBAM</name>
<gene>
    <name evidence="1" type="ORF">V5799_003198</name>
</gene>
<accession>A0AAQ4D9M9</accession>
<sequence>MSHIYFIEMAWIKSSYAILFNSYSLQAAQQKTAILCSLGLFVTKAFLHTCYGMQLKIKSSQAAWMGAY</sequence>
<protein>
    <submittedName>
        <fullName evidence="1">Uncharacterized protein</fullName>
    </submittedName>
</protein>
<dbReference type="EMBL" id="JARKHS020033377">
    <property type="protein sequence ID" value="KAK8759169.1"/>
    <property type="molecule type" value="Genomic_DNA"/>
</dbReference>